<dbReference type="Ensembl" id="ENSAPLT00000027641.1">
    <property type="protein sequence ID" value="ENSAPLP00000031149.1"/>
    <property type="gene ID" value="ENSAPLG00000017253.1"/>
</dbReference>
<dbReference type="Proteomes" id="UP000016666">
    <property type="component" value="Chromosome 26"/>
</dbReference>
<dbReference type="PANTHER" id="PTHR28457:SF3">
    <property type="entry name" value="CILIARY-ASSOCIATED CALCIUM-BINDING COILED-COIL PROTEIN 1"/>
    <property type="match status" value="1"/>
</dbReference>
<evidence type="ECO:0000313" key="1">
    <source>
        <dbReference type="Ensembl" id="ENSAPLP00000031149.1"/>
    </source>
</evidence>
<accession>A0A493TZC8</accession>
<sequence>MLACCKENVERIQKRLEEFLNFKQLKTSLKEDISLDYYTARLWILLNFLLENFHDKYMTVGDKIKDLGKAMAGIGETDSERSGDMDVFSTEQAKAITDYLSISLFKPYKLYEHLFHSPREFVISNKCVIELHEPGKRNLQTRVFTSEGFSSTACGDGNVECRRIRSIC</sequence>
<proteinExistence type="predicted"/>
<protein>
    <submittedName>
        <fullName evidence="1">Uncharacterized protein</fullName>
    </submittedName>
</protein>
<reference evidence="1" key="3">
    <citation type="submission" date="2025-09" db="UniProtKB">
        <authorList>
            <consortium name="Ensembl"/>
        </authorList>
    </citation>
    <scope>IDENTIFICATION</scope>
</reference>
<reference evidence="1" key="2">
    <citation type="submission" date="2025-08" db="UniProtKB">
        <authorList>
            <consortium name="Ensembl"/>
        </authorList>
    </citation>
    <scope>IDENTIFICATION</scope>
</reference>
<dbReference type="GeneTree" id="ENSGT00940000165236"/>
<dbReference type="AlphaFoldDB" id="A0A493TZC8"/>
<keyword evidence="2" id="KW-1185">Reference proteome</keyword>
<dbReference type="PANTHER" id="PTHR28457">
    <property type="entry name" value="COILED-COIL DOMAIN-CONTAINING PROTEIN 189"/>
    <property type="match status" value="1"/>
</dbReference>
<organism evidence="1 2">
    <name type="scientific">Anas platyrhynchos platyrhynchos</name>
    <name type="common">Northern mallard</name>
    <dbReference type="NCBI Taxonomy" id="8840"/>
    <lineage>
        <taxon>Eukaryota</taxon>
        <taxon>Metazoa</taxon>
        <taxon>Chordata</taxon>
        <taxon>Craniata</taxon>
        <taxon>Vertebrata</taxon>
        <taxon>Euteleostomi</taxon>
        <taxon>Archelosauria</taxon>
        <taxon>Archosauria</taxon>
        <taxon>Dinosauria</taxon>
        <taxon>Saurischia</taxon>
        <taxon>Theropoda</taxon>
        <taxon>Coelurosauria</taxon>
        <taxon>Aves</taxon>
        <taxon>Neognathae</taxon>
        <taxon>Galloanserae</taxon>
        <taxon>Anseriformes</taxon>
        <taxon>Anatidae</taxon>
        <taxon>Anatinae</taxon>
        <taxon>Anas</taxon>
    </lineage>
</organism>
<name>A0A493TZC8_ANAPP</name>
<evidence type="ECO:0000313" key="2">
    <source>
        <dbReference type="Proteomes" id="UP000016666"/>
    </source>
</evidence>
<dbReference type="Pfam" id="PF14769">
    <property type="entry name" value="CLAMP"/>
    <property type="match status" value="1"/>
</dbReference>
<reference evidence="1 2" key="1">
    <citation type="submission" date="2017-10" db="EMBL/GenBank/DDBJ databases">
        <title>A new Pekin duck reference genome.</title>
        <authorList>
            <person name="Hou Z.-C."/>
            <person name="Zhou Z.-K."/>
            <person name="Zhu F."/>
            <person name="Hou S.-S."/>
        </authorList>
    </citation>
    <scope>NUCLEOTIDE SEQUENCE [LARGE SCALE GENOMIC DNA]</scope>
</reference>
<dbReference type="InterPro" id="IPR032727">
    <property type="entry name" value="CLAMP"/>
</dbReference>
<dbReference type="STRING" id="8840.ENSAPLP00000031149"/>